<proteinExistence type="predicted"/>
<feature type="transmembrane region" description="Helical" evidence="1">
    <location>
        <begin position="106"/>
        <end position="139"/>
    </location>
</feature>
<protein>
    <submittedName>
        <fullName evidence="2">DUF4956 domain-containing protein</fullName>
    </submittedName>
</protein>
<feature type="transmembrane region" description="Helical" evidence="1">
    <location>
        <begin position="25"/>
        <end position="46"/>
    </location>
</feature>
<keyword evidence="1" id="KW-1133">Transmembrane helix</keyword>
<name>A0ABN6LZ13_9BACT</name>
<keyword evidence="1" id="KW-0812">Transmembrane</keyword>
<dbReference type="Proteomes" id="UP000830055">
    <property type="component" value="Chromosome"/>
</dbReference>
<evidence type="ECO:0000313" key="3">
    <source>
        <dbReference type="Proteomes" id="UP000830055"/>
    </source>
</evidence>
<dbReference type="EMBL" id="AP025516">
    <property type="protein sequence ID" value="BDD85871.1"/>
    <property type="molecule type" value="Genomic_DNA"/>
</dbReference>
<feature type="transmembrane region" description="Helical" evidence="1">
    <location>
        <begin position="58"/>
        <end position="81"/>
    </location>
</feature>
<keyword evidence="3" id="KW-1185">Reference proteome</keyword>
<sequence length="236" mass="26104">MDPQRIDWYSVLSGFGSKSMNEIGFIPFLGIMGISLLSSLVIALLYVRFFQPRSTGSLIYRAFPLLGISITAIFIAIQFSLPLSLGLLGALSIVRFRTPIKEPEEIGFIMLVVATSLCAATFNILFLCIILGVAVIALLIMRFGRPFLMVNDNSGVVILEIPAPLYHQRNRELFDTLSTHIPSGRLDSVAENDGQAVISYNFQKVKQSSLLDLKALVNDHYPSATLNIFYNNNQAL</sequence>
<reference evidence="2 3" key="1">
    <citation type="submission" date="2022-01" db="EMBL/GenBank/DDBJ databases">
        <title>Desulfofustis limnae sp. nov., a novel mesophilic sulfate-reducing bacterium isolated from marsh soil.</title>
        <authorList>
            <person name="Watanabe M."/>
            <person name="Takahashi A."/>
            <person name="Kojima H."/>
            <person name="Fukui M."/>
        </authorList>
    </citation>
    <scope>NUCLEOTIDE SEQUENCE [LARGE SCALE GENOMIC DNA]</scope>
    <source>
        <strain evidence="2 3">PPLL</strain>
    </source>
</reference>
<accession>A0ABN6LZ13</accession>
<dbReference type="InterPro" id="IPR032531">
    <property type="entry name" value="DUF4956"/>
</dbReference>
<dbReference type="Pfam" id="PF16316">
    <property type="entry name" value="DUF4956"/>
    <property type="match status" value="1"/>
</dbReference>
<organism evidence="2 3">
    <name type="scientific">Desulfofustis limnaeus</name>
    <dbReference type="NCBI Taxonomy" id="2740163"/>
    <lineage>
        <taxon>Bacteria</taxon>
        <taxon>Pseudomonadati</taxon>
        <taxon>Thermodesulfobacteriota</taxon>
        <taxon>Desulfobulbia</taxon>
        <taxon>Desulfobulbales</taxon>
        <taxon>Desulfocapsaceae</taxon>
        <taxon>Desulfofustis</taxon>
    </lineage>
</organism>
<dbReference type="RefSeq" id="WP_284152996.1">
    <property type="nucleotide sequence ID" value="NZ_AP025516.1"/>
</dbReference>
<keyword evidence="1" id="KW-0472">Membrane</keyword>
<evidence type="ECO:0000313" key="2">
    <source>
        <dbReference type="EMBL" id="BDD85871.1"/>
    </source>
</evidence>
<gene>
    <name evidence="2" type="ORF">DPPLL_02360</name>
</gene>
<evidence type="ECO:0000256" key="1">
    <source>
        <dbReference type="SAM" id="Phobius"/>
    </source>
</evidence>